<accession>A0AAE0YXT3</accession>
<evidence type="ECO:0000313" key="2">
    <source>
        <dbReference type="Proteomes" id="UP001283361"/>
    </source>
</evidence>
<dbReference type="AlphaFoldDB" id="A0AAE0YXT3"/>
<dbReference type="Proteomes" id="UP001283361">
    <property type="component" value="Unassembled WGS sequence"/>
</dbReference>
<keyword evidence="2" id="KW-1185">Reference proteome</keyword>
<dbReference type="EMBL" id="JAWDGP010005148">
    <property type="protein sequence ID" value="KAK3759244.1"/>
    <property type="molecule type" value="Genomic_DNA"/>
</dbReference>
<reference evidence="1" key="1">
    <citation type="journal article" date="2023" name="G3 (Bethesda)">
        <title>A reference genome for the long-term kleptoplast-retaining sea slug Elysia crispata morphotype clarki.</title>
        <authorList>
            <person name="Eastman K.E."/>
            <person name="Pendleton A.L."/>
            <person name="Shaikh M.A."/>
            <person name="Suttiyut T."/>
            <person name="Ogas R."/>
            <person name="Tomko P."/>
            <person name="Gavelis G."/>
            <person name="Widhalm J.R."/>
            <person name="Wisecaver J.H."/>
        </authorList>
    </citation>
    <scope>NUCLEOTIDE SEQUENCE</scope>
    <source>
        <strain evidence="1">ECLA1</strain>
    </source>
</reference>
<sequence>MSIATFSVTSRLRGRDRGSSDLIRALETRGRTALAVKRLGISAYLDYQYFNPVTGDWQSQPVVSWAFYQPINQPIDRQAVLWFQTSERDVITASRYLPRPWRLRAWVLSGPCWHCYIRNH</sequence>
<evidence type="ECO:0000313" key="1">
    <source>
        <dbReference type="EMBL" id="KAK3759244.1"/>
    </source>
</evidence>
<gene>
    <name evidence="1" type="ORF">RRG08_008058</name>
</gene>
<proteinExistence type="predicted"/>
<comment type="caution">
    <text evidence="1">The sequence shown here is derived from an EMBL/GenBank/DDBJ whole genome shotgun (WGS) entry which is preliminary data.</text>
</comment>
<organism evidence="1 2">
    <name type="scientific">Elysia crispata</name>
    <name type="common">lettuce slug</name>
    <dbReference type="NCBI Taxonomy" id="231223"/>
    <lineage>
        <taxon>Eukaryota</taxon>
        <taxon>Metazoa</taxon>
        <taxon>Spiralia</taxon>
        <taxon>Lophotrochozoa</taxon>
        <taxon>Mollusca</taxon>
        <taxon>Gastropoda</taxon>
        <taxon>Heterobranchia</taxon>
        <taxon>Euthyneura</taxon>
        <taxon>Panpulmonata</taxon>
        <taxon>Sacoglossa</taxon>
        <taxon>Placobranchoidea</taxon>
        <taxon>Plakobranchidae</taxon>
        <taxon>Elysia</taxon>
    </lineage>
</organism>
<name>A0AAE0YXT3_9GAST</name>
<protein>
    <submittedName>
        <fullName evidence="1">Uncharacterized protein</fullName>
    </submittedName>
</protein>